<reference evidence="2" key="1">
    <citation type="submission" date="2023-04" db="EMBL/GenBank/DDBJ databases">
        <authorList>
            <consortium name="ELIXIR-Norway"/>
        </authorList>
    </citation>
    <scope>NUCLEOTIDE SEQUENCE [LARGE SCALE GENOMIC DNA]</scope>
</reference>
<evidence type="ECO:0000256" key="1">
    <source>
        <dbReference type="SAM" id="MobiDB-lite"/>
    </source>
</evidence>
<accession>A0ABN8YX18</accession>
<sequence length="207" mass="21975">MWDPRAPASPVRCPLRLVQEWGAASPPGWMARPGGGAQRWFPAPPQLLQCAIFGPAESGAGVRVANEVSRPPHQSQLTCHREKDERTVSSPESAARHPIGKRCGEAARTSELRLWLPTGALTAVELTAVAAPAPVFISAGHASRIKLTTLQPNPCPGRALVPEAKAGQGLECPPQKISQSQLSSPSDSGKELHREDLTNTTLACLPV</sequence>
<keyword evidence="3" id="KW-1185">Reference proteome</keyword>
<protein>
    <submittedName>
        <fullName evidence="2">Uncharacterized protein</fullName>
    </submittedName>
</protein>
<dbReference type="EMBL" id="OX459961">
    <property type="protein sequence ID" value="CAI9166133.1"/>
    <property type="molecule type" value="Genomic_DNA"/>
</dbReference>
<evidence type="ECO:0000313" key="3">
    <source>
        <dbReference type="Proteomes" id="UP001176941"/>
    </source>
</evidence>
<feature type="region of interest" description="Disordered" evidence="1">
    <location>
        <begin position="169"/>
        <end position="195"/>
    </location>
</feature>
<gene>
    <name evidence="2" type="ORF">MRATA1EN1_LOCUS15095</name>
</gene>
<feature type="region of interest" description="Disordered" evidence="1">
    <location>
        <begin position="68"/>
        <end position="101"/>
    </location>
</feature>
<feature type="compositionally biased region" description="Low complexity" evidence="1">
    <location>
        <begin position="173"/>
        <end position="187"/>
    </location>
</feature>
<organism evidence="2 3">
    <name type="scientific">Rangifer tarandus platyrhynchus</name>
    <name type="common">Svalbard reindeer</name>
    <dbReference type="NCBI Taxonomy" id="3082113"/>
    <lineage>
        <taxon>Eukaryota</taxon>
        <taxon>Metazoa</taxon>
        <taxon>Chordata</taxon>
        <taxon>Craniata</taxon>
        <taxon>Vertebrata</taxon>
        <taxon>Euteleostomi</taxon>
        <taxon>Mammalia</taxon>
        <taxon>Eutheria</taxon>
        <taxon>Laurasiatheria</taxon>
        <taxon>Artiodactyla</taxon>
        <taxon>Ruminantia</taxon>
        <taxon>Pecora</taxon>
        <taxon>Cervidae</taxon>
        <taxon>Odocoileinae</taxon>
        <taxon>Rangifer</taxon>
    </lineage>
</organism>
<proteinExistence type="predicted"/>
<name>A0ABN8YX18_RANTA</name>
<evidence type="ECO:0000313" key="2">
    <source>
        <dbReference type="EMBL" id="CAI9166133.1"/>
    </source>
</evidence>
<dbReference type="Proteomes" id="UP001176941">
    <property type="component" value="Chromosome 25"/>
</dbReference>